<protein>
    <submittedName>
        <fullName evidence="1">Uncharacterized protein</fullName>
    </submittedName>
</protein>
<organism evidence="1">
    <name type="scientific">uncultured bacterium</name>
    <name type="common">gcode 4</name>
    <dbReference type="NCBI Taxonomy" id="1234023"/>
    <lineage>
        <taxon>Bacteria</taxon>
        <taxon>environmental samples</taxon>
    </lineage>
</organism>
<dbReference type="AlphaFoldDB" id="K1XGX8"/>
<dbReference type="EMBL" id="AMFJ01036219">
    <property type="protein sequence ID" value="EKD24536.1"/>
    <property type="molecule type" value="Genomic_DNA"/>
</dbReference>
<name>K1XGX8_9BACT</name>
<proteinExistence type="predicted"/>
<sequence length="136" mass="15863">MNILQQILNIFNNATHYKDLFQSGFNTGLTQRESIFVIALEESFLAENLKLRRIKDKSFVFMLNSSIGEIVAFPVTSEGFFFSRMRVYNKQDKSLGEKIDHHLAQDGEVRRPLDVEIQEMKNLFLSYSIDAQVYFK</sequence>
<reference evidence="1" key="1">
    <citation type="journal article" date="2012" name="Science">
        <title>Fermentation, hydrogen, and sulfur metabolism in multiple uncultivated bacterial phyla.</title>
        <authorList>
            <person name="Wrighton K.C."/>
            <person name="Thomas B.C."/>
            <person name="Sharon I."/>
            <person name="Miller C.S."/>
            <person name="Castelle C.J."/>
            <person name="VerBerkmoes N.C."/>
            <person name="Wilkins M.J."/>
            <person name="Hettich R.L."/>
            <person name="Lipton M.S."/>
            <person name="Williams K.H."/>
            <person name="Long P.E."/>
            <person name="Banfield J.F."/>
        </authorList>
    </citation>
    <scope>NUCLEOTIDE SEQUENCE [LARGE SCALE GENOMIC DNA]</scope>
</reference>
<gene>
    <name evidence="1" type="ORF">ACD_80C00212G0009</name>
</gene>
<accession>K1XGX8</accession>
<comment type="caution">
    <text evidence="1">The sequence shown here is derived from an EMBL/GenBank/DDBJ whole genome shotgun (WGS) entry which is preliminary data.</text>
</comment>
<evidence type="ECO:0000313" key="1">
    <source>
        <dbReference type="EMBL" id="EKD24536.1"/>
    </source>
</evidence>